<dbReference type="Proteomes" id="UP001324287">
    <property type="component" value="Chromosome"/>
</dbReference>
<dbReference type="EMBL" id="CP141261">
    <property type="protein sequence ID" value="WRL62333.1"/>
    <property type="molecule type" value="Genomic_DNA"/>
</dbReference>
<dbReference type="PANTHER" id="PTHR35526:SF3">
    <property type="entry name" value="ANTI-SIGMA-F FACTOR RSBW"/>
    <property type="match status" value="1"/>
</dbReference>
<accession>A0ABZ1AY35</accession>
<evidence type="ECO:0000313" key="4">
    <source>
        <dbReference type="Proteomes" id="UP001324287"/>
    </source>
</evidence>
<dbReference type="Gene3D" id="3.30.565.10">
    <property type="entry name" value="Histidine kinase-like ATPase, C-terminal domain"/>
    <property type="match status" value="1"/>
</dbReference>
<keyword evidence="4" id="KW-1185">Reference proteome</keyword>
<evidence type="ECO:0000256" key="1">
    <source>
        <dbReference type="ARBA" id="ARBA00022527"/>
    </source>
</evidence>
<dbReference type="InterPro" id="IPR050267">
    <property type="entry name" value="Anti-sigma-factor_SerPK"/>
</dbReference>
<dbReference type="Pfam" id="PF13581">
    <property type="entry name" value="HATPase_c_2"/>
    <property type="match status" value="1"/>
</dbReference>
<dbReference type="RefSeq" id="WP_324273688.1">
    <property type="nucleotide sequence ID" value="NZ_CP141261.1"/>
</dbReference>
<keyword evidence="1" id="KW-0723">Serine/threonine-protein kinase</keyword>
<sequence length="144" mass="15668">MAVALWQSAPSPFGFRELWCQELHSLAELAKLRARLRSTLTGSPTVVHPEREHWSERLVLIADELTSNALRHGGAPVATALSRTGNQWLLAVSDSSTEVPPTPAQGRDPSLGGFGLYLVADLSARHGWFGNRSTKTVWAVIDAD</sequence>
<name>A0ABZ1AY35_9ACTN</name>
<keyword evidence="1" id="KW-0808">Transferase</keyword>
<evidence type="ECO:0000259" key="2">
    <source>
        <dbReference type="Pfam" id="PF13581"/>
    </source>
</evidence>
<protein>
    <submittedName>
        <fullName evidence="3">ATP-binding protein</fullName>
    </submittedName>
</protein>
<proteinExistence type="predicted"/>
<organism evidence="3 4">
    <name type="scientific">Blastococcus brunescens</name>
    <dbReference type="NCBI Taxonomy" id="1564165"/>
    <lineage>
        <taxon>Bacteria</taxon>
        <taxon>Bacillati</taxon>
        <taxon>Actinomycetota</taxon>
        <taxon>Actinomycetes</taxon>
        <taxon>Geodermatophilales</taxon>
        <taxon>Geodermatophilaceae</taxon>
        <taxon>Blastococcus</taxon>
    </lineage>
</organism>
<keyword evidence="3" id="KW-0547">Nucleotide-binding</keyword>
<dbReference type="SUPFAM" id="SSF55874">
    <property type="entry name" value="ATPase domain of HSP90 chaperone/DNA topoisomerase II/histidine kinase"/>
    <property type="match status" value="1"/>
</dbReference>
<dbReference type="GO" id="GO:0005524">
    <property type="term" value="F:ATP binding"/>
    <property type="evidence" value="ECO:0007669"/>
    <property type="project" value="UniProtKB-KW"/>
</dbReference>
<feature type="domain" description="Histidine kinase/HSP90-like ATPase" evidence="2">
    <location>
        <begin position="29"/>
        <end position="126"/>
    </location>
</feature>
<reference evidence="3 4" key="1">
    <citation type="submission" date="2023-12" db="EMBL/GenBank/DDBJ databases">
        <title>Blastococcus brunescens sp. nov., an actonobacterium isolated from sandstone collected in sahara desert.</title>
        <authorList>
            <person name="Gtari M."/>
            <person name="Ghodhbane F."/>
        </authorList>
    </citation>
    <scope>NUCLEOTIDE SEQUENCE [LARGE SCALE GENOMIC DNA]</scope>
    <source>
        <strain evidence="3 4">BMG 8361</strain>
    </source>
</reference>
<gene>
    <name evidence="3" type="ORF">U6N30_20165</name>
</gene>
<keyword evidence="1" id="KW-0418">Kinase</keyword>
<keyword evidence="3" id="KW-0067">ATP-binding</keyword>
<dbReference type="PANTHER" id="PTHR35526">
    <property type="entry name" value="ANTI-SIGMA-F FACTOR RSBW-RELATED"/>
    <property type="match status" value="1"/>
</dbReference>
<dbReference type="CDD" id="cd16936">
    <property type="entry name" value="HATPase_RsbW-like"/>
    <property type="match status" value="1"/>
</dbReference>
<dbReference type="InterPro" id="IPR036890">
    <property type="entry name" value="HATPase_C_sf"/>
</dbReference>
<dbReference type="InterPro" id="IPR003594">
    <property type="entry name" value="HATPase_dom"/>
</dbReference>
<evidence type="ECO:0000313" key="3">
    <source>
        <dbReference type="EMBL" id="WRL62333.1"/>
    </source>
</evidence>